<dbReference type="AlphaFoldDB" id="A0AAW4ZYH3"/>
<dbReference type="Proteomes" id="UP000814172">
    <property type="component" value="Unassembled WGS sequence"/>
</dbReference>
<dbReference type="RefSeq" id="WP_203482187.1">
    <property type="nucleotide sequence ID" value="NZ_WKEB01000096.1"/>
</dbReference>
<reference evidence="1 2" key="1">
    <citation type="submission" date="2019-11" db="EMBL/GenBank/DDBJ databases">
        <title>Epiphytic Pseudomonas syringae from cherry orchards.</title>
        <authorList>
            <person name="Hulin M.T."/>
        </authorList>
    </citation>
    <scope>NUCLEOTIDE SEQUENCE [LARGE SCALE GENOMIC DNA]</scope>
    <source>
        <strain evidence="1 2">PA-6-9F</strain>
    </source>
</reference>
<keyword evidence="2" id="KW-1185">Reference proteome</keyword>
<proteinExistence type="predicted"/>
<organism evidence="1 2">
    <name type="scientific">Pseudomonas proteolytica</name>
    <dbReference type="NCBI Taxonomy" id="219574"/>
    <lineage>
        <taxon>Bacteria</taxon>
        <taxon>Pseudomonadati</taxon>
        <taxon>Pseudomonadota</taxon>
        <taxon>Gammaproteobacteria</taxon>
        <taxon>Pseudomonadales</taxon>
        <taxon>Pseudomonadaceae</taxon>
        <taxon>Pseudomonas</taxon>
    </lineage>
</organism>
<comment type="caution">
    <text evidence="1">The sequence shown here is derived from an EMBL/GenBank/DDBJ whole genome shotgun (WGS) entry which is preliminary data.</text>
</comment>
<gene>
    <name evidence="1" type="ORF">GIW75_04865</name>
</gene>
<evidence type="ECO:0000313" key="1">
    <source>
        <dbReference type="EMBL" id="MCF5056303.1"/>
    </source>
</evidence>
<evidence type="ECO:0000313" key="2">
    <source>
        <dbReference type="Proteomes" id="UP000814172"/>
    </source>
</evidence>
<evidence type="ECO:0008006" key="3">
    <source>
        <dbReference type="Google" id="ProtNLM"/>
    </source>
</evidence>
<name>A0AAW4ZYH3_9PSED</name>
<sequence>MSRTDCALSVSTRVAQRVRRLPKGRPFSIRRLAELGTSGAVSKAIARMVSRGELERVHRGIYMRPKSSRYVARVRPSAWEVVSLIARQSRQVLQIHGANAVRKFGLSTQMPLISIYYTSGPSRSLFMGKAEVRLVHAAPMVMQHAGTEVGMAISALFYLGKDGSTPECIASIKKALRPEDQTALMACKMPKWMRMALELP</sequence>
<dbReference type="InterPro" id="IPR045738">
    <property type="entry name" value="DUF6088"/>
</dbReference>
<dbReference type="Pfam" id="PF19570">
    <property type="entry name" value="DUF6088"/>
    <property type="match status" value="1"/>
</dbReference>
<dbReference type="EMBL" id="WKEW01000009">
    <property type="protein sequence ID" value="MCF5056303.1"/>
    <property type="molecule type" value="Genomic_DNA"/>
</dbReference>
<accession>A0AAW4ZYH3</accession>
<protein>
    <recommendedName>
        <fullName evidence="3">Type IV toxin-antitoxin system AbiEi family antitoxin domain-containing protein</fullName>
    </recommendedName>
</protein>